<evidence type="ECO:0000256" key="3">
    <source>
        <dbReference type="ARBA" id="ARBA00022737"/>
    </source>
</evidence>
<dbReference type="PANTHER" id="PTHR46144">
    <property type="entry name" value="ZINC FINGER PROTEIN 385B-LIKE"/>
    <property type="match status" value="1"/>
</dbReference>
<feature type="domain" description="C2H2-type" evidence="8">
    <location>
        <begin position="301"/>
        <end position="325"/>
    </location>
</feature>
<dbReference type="AlphaFoldDB" id="A0AAE0CLG5"/>
<feature type="domain" description="C2H2-type" evidence="8">
    <location>
        <begin position="404"/>
        <end position="428"/>
    </location>
</feature>
<feature type="domain" description="U1-type" evidence="9">
    <location>
        <begin position="298"/>
        <end position="332"/>
    </location>
</feature>
<dbReference type="InterPro" id="IPR051868">
    <property type="entry name" value="ZN346_ZMAT4"/>
</dbReference>
<feature type="domain" description="U1-type" evidence="9">
    <location>
        <begin position="141"/>
        <end position="175"/>
    </location>
</feature>
<protein>
    <submittedName>
        <fullName evidence="10">Uncharacterized protein</fullName>
    </submittedName>
</protein>
<feature type="domain" description="C2H2-type" evidence="8">
    <location>
        <begin position="144"/>
        <end position="168"/>
    </location>
</feature>
<dbReference type="InterPro" id="IPR036236">
    <property type="entry name" value="Znf_C2H2_sf"/>
</dbReference>
<keyword evidence="5" id="KW-0862">Zinc</keyword>
<evidence type="ECO:0000313" key="10">
    <source>
        <dbReference type="EMBL" id="KAK2655527.1"/>
    </source>
</evidence>
<feature type="domain" description="U1-type" evidence="9">
    <location>
        <begin position="401"/>
        <end position="435"/>
    </location>
</feature>
<dbReference type="SMART" id="SM00451">
    <property type="entry name" value="ZnF_U1"/>
    <property type="match status" value="4"/>
</dbReference>
<dbReference type="EMBL" id="JANJYI010000003">
    <property type="protein sequence ID" value="KAK2655527.1"/>
    <property type="molecule type" value="Genomic_DNA"/>
</dbReference>
<evidence type="ECO:0000256" key="5">
    <source>
        <dbReference type="ARBA" id="ARBA00022833"/>
    </source>
</evidence>
<dbReference type="GO" id="GO:0005634">
    <property type="term" value="C:nucleus"/>
    <property type="evidence" value="ECO:0007669"/>
    <property type="project" value="UniProtKB-SubCell"/>
</dbReference>
<dbReference type="Gene3D" id="3.30.160.60">
    <property type="entry name" value="Classic Zinc Finger"/>
    <property type="match status" value="4"/>
</dbReference>
<name>A0AAE0CLG5_9ROSI</name>
<proteinExistence type="predicted"/>
<evidence type="ECO:0000256" key="4">
    <source>
        <dbReference type="ARBA" id="ARBA00022771"/>
    </source>
</evidence>
<comment type="caution">
    <text evidence="10">The sequence shown here is derived from an EMBL/GenBank/DDBJ whole genome shotgun (WGS) entry which is preliminary data.</text>
</comment>
<dbReference type="Pfam" id="PF12874">
    <property type="entry name" value="zf-met"/>
    <property type="match status" value="4"/>
</dbReference>
<dbReference type="InterPro" id="IPR013087">
    <property type="entry name" value="Znf_C2H2_type"/>
</dbReference>
<keyword evidence="2" id="KW-0479">Metal-binding</keyword>
<keyword evidence="6" id="KW-0539">Nucleus</keyword>
<evidence type="ECO:0000256" key="1">
    <source>
        <dbReference type="ARBA" id="ARBA00004123"/>
    </source>
</evidence>
<accession>A0AAE0CLG5</accession>
<evidence type="ECO:0000313" key="11">
    <source>
        <dbReference type="Proteomes" id="UP001280121"/>
    </source>
</evidence>
<reference evidence="10" key="1">
    <citation type="journal article" date="2023" name="Plant J.">
        <title>Genome sequences and population genomics provide insights into the demographic history, inbreeding, and mutation load of two 'living fossil' tree species of Dipteronia.</title>
        <authorList>
            <person name="Feng Y."/>
            <person name="Comes H.P."/>
            <person name="Chen J."/>
            <person name="Zhu S."/>
            <person name="Lu R."/>
            <person name="Zhang X."/>
            <person name="Li P."/>
            <person name="Qiu J."/>
            <person name="Olsen K.M."/>
            <person name="Qiu Y."/>
        </authorList>
    </citation>
    <scope>NUCLEOTIDE SEQUENCE</scope>
    <source>
        <strain evidence="10">KIB01</strain>
    </source>
</reference>
<gene>
    <name evidence="10" type="ORF">Ddye_008579</name>
</gene>
<keyword evidence="11" id="KW-1185">Reference proteome</keyword>
<dbReference type="SMART" id="SM00355">
    <property type="entry name" value="ZnF_C2H2"/>
    <property type="match status" value="4"/>
</dbReference>
<evidence type="ECO:0000256" key="6">
    <source>
        <dbReference type="ARBA" id="ARBA00023242"/>
    </source>
</evidence>
<keyword evidence="3" id="KW-0677">Repeat</keyword>
<organism evidence="10 11">
    <name type="scientific">Dipteronia dyeriana</name>
    <dbReference type="NCBI Taxonomy" id="168575"/>
    <lineage>
        <taxon>Eukaryota</taxon>
        <taxon>Viridiplantae</taxon>
        <taxon>Streptophyta</taxon>
        <taxon>Embryophyta</taxon>
        <taxon>Tracheophyta</taxon>
        <taxon>Spermatophyta</taxon>
        <taxon>Magnoliopsida</taxon>
        <taxon>eudicotyledons</taxon>
        <taxon>Gunneridae</taxon>
        <taxon>Pentapetalae</taxon>
        <taxon>rosids</taxon>
        <taxon>malvids</taxon>
        <taxon>Sapindales</taxon>
        <taxon>Sapindaceae</taxon>
        <taxon>Hippocastanoideae</taxon>
        <taxon>Acereae</taxon>
        <taxon>Dipteronia</taxon>
    </lineage>
</organism>
<evidence type="ECO:0000259" key="8">
    <source>
        <dbReference type="SMART" id="SM00355"/>
    </source>
</evidence>
<dbReference type="Proteomes" id="UP001280121">
    <property type="component" value="Unassembled WGS sequence"/>
</dbReference>
<feature type="region of interest" description="Disordered" evidence="7">
    <location>
        <begin position="1"/>
        <end position="32"/>
    </location>
</feature>
<evidence type="ECO:0000256" key="2">
    <source>
        <dbReference type="ARBA" id="ARBA00022723"/>
    </source>
</evidence>
<comment type="subcellular location">
    <subcellularLocation>
        <location evidence="1">Nucleus</location>
    </subcellularLocation>
</comment>
<dbReference type="SUPFAM" id="SSF57667">
    <property type="entry name" value="beta-beta-alpha zinc fingers"/>
    <property type="match status" value="4"/>
</dbReference>
<dbReference type="InterPro" id="IPR003604">
    <property type="entry name" value="Matrin/U1-like-C_Znf_C2H2"/>
</dbReference>
<dbReference type="GO" id="GO:0008270">
    <property type="term" value="F:zinc ion binding"/>
    <property type="evidence" value="ECO:0007669"/>
    <property type="project" value="UniProtKB-KW"/>
</dbReference>
<dbReference type="PANTHER" id="PTHR46144:SF6">
    <property type="entry name" value="C2H2-TYPE DOMAIN-CONTAINING PROTEIN"/>
    <property type="match status" value="1"/>
</dbReference>
<dbReference type="GO" id="GO:0003676">
    <property type="term" value="F:nucleic acid binding"/>
    <property type="evidence" value="ECO:0007669"/>
    <property type="project" value="InterPro"/>
</dbReference>
<sequence>MYQTQYPKQPPSFTYLSHQPTNPNPHPNSYMSYPQPAIQFAEPAVYPLGTDPYVHPAPYPLTHVGYDGQAQYYEDPNVGSANWVTRQAGPVRYDSGSLASTSLNSRSLASTSLISPGNSYWTDQLLLSNATLGLPKQSKVIQPMWCEVCKIDCNSKEVFEKHISGKKHQRNMQSSINSSAATLKNSYSMINSTSLRSQVGGLNVQMISGTSSIAAGQELEKKKQKLLSSGATVDSVRVCTICNVACNGEEVFTKHLTGKKHAAQASLLCLNGVGQYFAEIKAQNNSFWSGGLKKTKVVQSAWCEVCKINCNSNEVYVKHIQGKKHLKNQENLERIKNGTNTPAACVATTAANLIIGPMEKAKDNNSMDADSQKKRAALSQATVEDLETKKRKVMEGGAAAAHVRICAVCNVVCNSQMVFNSHIAGQKHGAMVKKQVEGLTESAAARLVDST</sequence>
<keyword evidence="4" id="KW-0863">Zinc-finger</keyword>
<evidence type="ECO:0000256" key="7">
    <source>
        <dbReference type="SAM" id="MobiDB-lite"/>
    </source>
</evidence>
<evidence type="ECO:0000259" key="9">
    <source>
        <dbReference type="SMART" id="SM00451"/>
    </source>
</evidence>
<feature type="domain" description="U1-type" evidence="9">
    <location>
        <begin position="234"/>
        <end position="268"/>
    </location>
</feature>
<feature type="domain" description="C2H2-type" evidence="8">
    <location>
        <begin position="237"/>
        <end position="261"/>
    </location>
</feature>